<comment type="caution">
    <text evidence="2">The sequence shown here is derived from an EMBL/GenBank/DDBJ whole genome shotgun (WGS) entry which is preliminary data.</text>
</comment>
<dbReference type="Gene3D" id="3.90.550.10">
    <property type="entry name" value="Spore Coat Polysaccharide Biosynthesis Protein SpsA, Chain A"/>
    <property type="match status" value="1"/>
</dbReference>
<proteinExistence type="predicted"/>
<dbReference type="PANTHER" id="PTHR22916:SF3">
    <property type="entry name" value="UDP-GLCNAC:BETAGAL BETA-1,3-N-ACETYLGLUCOSAMINYLTRANSFERASE-LIKE PROTEIN 1"/>
    <property type="match status" value="1"/>
</dbReference>
<gene>
    <name evidence="2" type="ORF">GCM10009807_21560</name>
</gene>
<dbReference type="RefSeq" id="WP_344054415.1">
    <property type="nucleotide sequence ID" value="NZ_BAAAPK010000001.1"/>
</dbReference>
<dbReference type="InterPro" id="IPR029044">
    <property type="entry name" value="Nucleotide-diphossugar_trans"/>
</dbReference>
<evidence type="ECO:0000313" key="3">
    <source>
        <dbReference type="Proteomes" id="UP001500596"/>
    </source>
</evidence>
<evidence type="ECO:0000259" key="1">
    <source>
        <dbReference type="Pfam" id="PF00535"/>
    </source>
</evidence>
<sequence>MSTSTGPAVTVIVPGFDVADYADAALDSLRAQTRADWSAILVDDASSDATADIFDRAAAQDPRFRVVRAPARGGLGAARNRALDLVQTPYLGFLDADDVLIPSALERLLGVLERTGSDFALGAYVRLRPDGHGGYTPGPVQPWVAAATAPERLATTIEDHPEATANVVAWSKISRTEFWHRAHLRFPEGRLYEDQLVAQQMYARARRFDTIPDVLVHWRVRPDGSSITQREAQLDVLRDCLDAMDAGLRVLEDTGHPRAARARVGQILRMDIPRLVELARAHPDPAYRRTLGAFTREIWDRGAASTSGLDDAANAAVSAARLW</sequence>
<dbReference type="SUPFAM" id="SSF53448">
    <property type="entry name" value="Nucleotide-diphospho-sugar transferases"/>
    <property type="match status" value="1"/>
</dbReference>
<evidence type="ECO:0000313" key="2">
    <source>
        <dbReference type="EMBL" id="GAA1677303.1"/>
    </source>
</evidence>
<dbReference type="Pfam" id="PF00535">
    <property type="entry name" value="Glycos_transf_2"/>
    <property type="match status" value="1"/>
</dbReference>
<dbReference type="EMBL" id="BAAAPK010000001">
    <property type="protein sequence ID" value="GAA1677303.1"/>
    <property type="molecule type" value="Genomic_DNA"/>
</dbReference>
<accession>A0ABN2GV36</accession>
<organism evidence="2 3">
    <name type="scientific">Microbacterium lacus</name>
    <dbReference type="NCBI Taxonomy" id="415217"/>
    <lineage>
        <taxon>Bacteria</taxon>
        <taxon>Bacillati</taxon>
        <taxon>Actinomycetota</taxon>
        <taxon>Actinomycetes</taxon>
        <taxon>Micrococcales</taxon>
        <taxon>Microbacteriaceae</taxon>
        <taxon>Microbacterium</taxon>
    </lineage>
</organism>
<dbReference type="Proteomes" id="UP001500596">
    <property type="component" value="Unassembled WGS sequence"/>
</dbReference>
<dbReference type="CDD" id="cd00761">
    <property type="entry name" value="Glyco_tranf_GTA_type"/>
    <property type="match status" value="1"/>
</dbReference>
<name>A0ABN2GV36_9MICO</name>
<dbReference type="InterPro" id="IPR001173">
    <property type="entry name" value="Glyco_trans_2-like"/>
</dbReference>
<protein>
    <recommendedName>
        <fullName evidence="1">Glycosyltransferase 2-like domain-containing protein</fullName>
    </recommendedName>
</protein>
<feature type="domain" description="Glycosyltransferase 2-like" evidence="1">
    <location>
        <begin position="10"/>
        <end position="126"/>
    </location>
</feature>
<dbReference type="PANTHER" id="PTHR22916">
    <property type="entry name" value="GLYCOSYLTRANSFERASE"/>
    <property type="match status" value="1"/>
</dbReference>
<keyword evidence="3" id="KW-1185">Reference proteome</keyword>
<reference evidence="2 3" key="1">
    <citation type="journal article" date="2019" name="Int. J. Syst. Evol. Microbiol.">
        <title>The Global Catalogue of Microorganisms (GCM) 10K type strain sequencing project: providing services to taxonomists for standard genome sequencing and annotation.</title>
        <authorList>
            <consortium name="The Broad Institute Genomics Platform"/>
            <consortium name="The Broad Institute Genome Sequencing Center for Infectious Disease"/>
            <person name="Wu L."/>
            <person name="Ma J."/>
        </authorList>
    </citation>
    <scope>NUCLEOTIDE SEQUENCE [LARGE SCALE GENOMIC DNA]</scope>
    <source>
        <strain evidence="2 3">JCM 15575</strain>
    </source>
</reference>